<evidence type="ECO:0000313" key="2">
    <source>
        <dbReference type="Proteomes" id="UP000054498"/>
    </source>
</evidence>
<keyword evidence="1" id="KW-0969">Cilium</keyword>
<dbReference type="GO" id="GO:0031514">
    <property type="term" value="C:motile cilium"/>
    <property type="evidence" value="ECO:0007669"/>
    <property type="project" value="TreeGrafter"/>
</dbReference>
<dbReference type="RefSeq" id="XP_013891293.1">
    <property type="nucleotide sequence ID" value="XM_014035839.1"/>
</dbReference>
<protein>
    <submittedName>
        <fullName evidence="1">Flagellar associated protein</fullName>
    </submittedName>
</protein>
<dbReference type="GO" id="GO:0060271">
    <property type="term" value="P:cilium assembly"/>
    <property type="evidence" value="ECO:0007669"/>
    <property type="project" value="TreeGrafter"/>
</dbReference>
<dbReference type="AlphaFoldDB" id="A0A0D2K808"/>
<dbReference type="GeneID" id="25733377"/>
<dbReference type="PANTHER" id="PTHR24274">
    <property type="entry name" value="CILIA- AND FLAGELLA-ASSOCIATED PROTEIN 161"/>
    <property type="match status" value="1"/>
</dbReference>
<sequence length="181" mass="18577">MARGEPLDGVGGSRPLYLASRPVTATCAAKFSRHQLVCFTEAPSYDAVWEARPLDPAAAGALEGAPVAAGAPLVLVHCATRAPLCLEAGVSFPTDFGVENEVSAHLSTALGMQMGLEHQAKGDDFRALPKRPLGPNHWVFINGEAVAQLPGGQGPACDVDELLGRIADDVAAVQGEGLGGG</sequence>
<name>A0A0D2K808_9CHLO</name>
<dbReference type="Proteomes" id="UP000054498">
    <property type="component" value="Unassembled WGS sequence"/>
</dbReference>
<dbReference type="STRING" id="145388.A0A0D2K808"/>
<evidence type="ECO:0000313" key="1">
    <source>
        <dbReference type="EMBL" id="KIY92273.1"/>
    </source>
</evidence>
<dbReference type="KEGG" id="mng:MNEG_15690"/>
<dbReference type="PANTHER" id="PTHR24274:SF1">
    <property type="entry name" value="CILIA- AND FLAGELLA-ASSOCIATED PROTEIN 161"/>
    <property type="match status" value="1"/>
</dbReference>
<gene>
    <name evidence="1" type="ORF">MNEG_15690</name>
</gene>
<dbReference type="InterPro" id="IPR055325">
    <property type="entry name" value="CF161"/>
</dbReference>
<accession>A0A0D2K808</accession>
<dbReference type="EMBL" id="KK105782">
    <property type="protein sequence ID" value="KIY92273.1"/>
    <property type="molecule type" value="Genomic_DNA"/>
</dbReference>
<dbReference type="Pfam" id="PF24569">
    <property type="entry name" value="CFAP161"/>
    <property type="match status" value="1"/>
</dbReference>
<dbReference type="OrthoDB" id="444540at2759"/>
<keyword evidence="1" id="KW-0966">Cell projection</keyword>
<keyword evidence="2" id="KW-1185">Reference proteome</keyword>
<keyword evidence="1" id="KW-0282">Flagellum</keyword>
<organism evidence="1 2">
    <name type="scientific">Monoraphidium neglectum</name>
    <dbReference type="NCBI Taxonomy" id="145388"/>
    <lineage>
        <taxon>Eukaryota</taxon>
        <taxon>Viridiplantae</taxon>
        <taxon>Chlorophyta</taxon>
        <taxon>core chlorophytes</taxon>
        <taxon>Chlorophyceae</taxon>
        <taxon>CS clade</taxon>
        <taxon>Sphaeropleales</taxon>
        <taxon>Selenastraceae</taxon>
        <taxon>Monoraphidium</taxon>
    </lineage>
</organism>
<proteinExistence type="predicted"/>
<reference evidence="1 2" key="1">
    <citation type="journal article" date="2013" name="BMC Genomics">
        <title>Reconstruction of the lipid metabolism for the microalga Monoraphidium neglectum from its genome sequence reveals characteristics suitable for biofuel production.</title>
        <authorList>
            <person name="Bogen C."/>
            <person name="Al-Dilaimi A."/>
            <person name="Albersmeier A."/>
            <person name="Wichmann J."/>
            <person name="Grundmann M."/>
            <person name="Rupp O."/>
            <person name="Lauersen K.J."/>
            <person name="Blifernez-Klassen O."/>
            <person name="Kalinowski J."/>
            <person name="Goesmann A."/>
            <person name="Mussgnug J.H."/>
            <person name="Kruse O."/>
        </authorList>
    </citation>
    <scope>NUCLEOTIDE SEQUENCE [LARGE SCALE GENOMIC DNA]</scope>
    <source>
        <strain evidence="1 2">SAG 48.87</strain>
    </source>
</reference>